<sequence length="850" mass="88354">MLGAVFGFVGFSALAGLLVTIGVTPALAVSSVTASSSIGIFEGLPEYIAIGQLQQRNTLYATHGGKQVPFATIYSQNRVNLKWNEVSENLKHAVVAGEDKRFYQHGGVDLTSLVRAGVGSVAGGGLGDSGGGSTLTMQLVRNIKLAQAQDIKDPKKQAAFIKDAKEVTISRKLQEMKLAIGLEKKYTKDEILLAYLNIAYFGDQAYGVQAAAQHYYNKSAADLTPVEAASLIAIVQYPESRDLSTPKNYDANVARRNVILKSMNAQGYIKKADLDSAVAQSPSKYVHLTPATQGCAAVTWPGAQQFCDYVTSPDMIKSYGFLGDTASARTKAWNTGGYKLYTTLNLDLTASAKGKIDQYAPASFSAFPLGGVVDSVEPGTGRVVVMTQNKNLTTNASSSPTGPNTYLNYSVDKKYGSSSGFQAGSTYKLFTLLDWLDKGHGLNELVNATKRPFPTMTSGGQTISTIDGSFPQGYNPKNDEGYISGYMNVKVATAESVNVAFVSMAQQLDLQDIRGVAESLGVHSASGNAPDVGPSSVLGTTNVAPLTMAAAYAAVANKGVYCSTIVVDKATLPDGKTVTGQPKSCKQVIDPDVAATAIQALQGVFQYGTAAGGLPDSQPEFGKTGTTDDADQIWLNGSTTALTTVTWMGDTSGARHSLRQVTSPVTGGLMSQSRTQLFKQVQAVNNTVYKGTDFPAPSGNLQTGSGVNVPTTVGSTVDSAQSLLSGVGLTYSNGGTQPSAAPAGQVTATSPAGGSLVPKGSTVTVYTSDGSGATKVPTVTGKSLKDASGDLQGAGFDTSKISVKYTQSKADNECKVFTQSPDGNSSAAKDAAITLTVGGGKDGKDPGNCS</sequence>
<feature type="domain" description="PASTA" evidence="10">
    <location>
        <begin position="772"/>
        <end position="839"/>
    </location>
</feature>
<dbReference type="GO" id="GO:0004180">
    <property type="term" value="F:carboxypeptidase activity"/>
    <property type="evidence" value="ECO:0007669"/>
    <property type="project" value="UniProtKB-KW"/>
</dbReference>
<dbReference type="InterPro" id="IPR036950">
    <property type="entry name" value="PBP_transglycosylase"/>
</dbReference>
<dbReference type="InterPro" id="IPR050396">
    <property type="entry name" value="Glycosyltr_51/Transpeptidase"/>
</dbReference>
<keyword evidence="5" id="KW-0378">Hydrolase</keyword>
<accession>A0ABM8GTH9</accession>
<comment type="catalytic activity">
    <reaction evidence="7">
        <text>Preferential cleavage: (Ac)2-L-Lys-D-Ala-|-D-Ala. Also transpeptidation of peptidyl-alanyl moieties that are N-acyl substituents of D-alanine.</text>
        <dbReference type="EC" id="3.4.16.4"/>
    </reaction>
</comment>
<feature type="domain" description="PASTA" evidence="10">
    <location>
        <begin position="703"/>
        <end position="769"/>
    </location>
</feature>
<evidence type="ECO:0000256" key="6">
    <source>
        <dbReference type="ARBA" id="ARBA00023268"/>
    </source>
</evidence>
<evidence type="ECO:0000256" key="9">
    <source>
        <dbReference type="SAM" id="MobiDB-lite"/>
    </source>
</evidence>
<keyword evidence="3" id="KW-0328">Glycosyltransferase</keyword>
<evidence type="ECO:0000256" key="7">
    <source>
        <dbReference type="ARBA" id="ARBA00034000"/>
    </source>
</evidence>
<dbReference type="PANTHER" id="PTHR32282:SF33">
    <property type="entry name" value="PEPTIDOGLYCAN GLYCOSYLTRANSFERASE"/>
    <property type="match status" value="1"/>
</dbReference>
<evidence type="ECO:0000256" key="3">
    <source>
        <dbReference type="ARBA" id="ARBA00022676"/>
    </source>
</evidence>
<dbReference type="Proteomes" id="UP001321486">
    <property type="component" value="Chromosome"/>
</dbReference>
<dbReference type="InterPro" id="IPR012338">
    <property type="entry name" value="Beta-lactam/transpept-like"/>
</dbReference>
<dbReference type="RefSeq" id="WP_286344359.1">
    <property type="nucleotide sequence ID" value="NZ_AP027732.1"/>
</dbReference>
<dbReference type="InterPro" id="IPR001264">
    <property type="entry name" value="Glyco_trans_51"/>
</dbReference>
<evidence type="ECO:0000256" key="8">
    <source>
        <dbReference type="ARBA" id="ARBA00049902"/>
    </source>
</evidence>
<dbReference type="InterPro" id="IPR001460">
    <property type="entry name" value="PCN-bd_Tpept"/>
</dbReference>
<proteinExistence type="predicted"/>
<dbReference type="Gene3D" id="3.30.10.20">
    <property type="match status" value="2"/>
</dbReference>
<keyword evidence="2" id="KW-0645">Protease</keyword>
<dbReference type="Pfam" id="PF00905">
    <property type="entry name" value="Transpeptidase"/>
    <property type="match status" value="1"/>
</dbReference>
<evidence type="ECO:0000256" key="4">
    <source>
        <dbReference type="ARBA" id="ARBA00022679"/>
    </source>
</evidence>
<dbReference type="SUPFAM" id="SSF56601">
    <property type="entry name" value="beta-lactamase/transpeptidase-like"/>
    <property type="match status" value="1"/>
</dbReference>
<keyword evidence="4" id="KW-0808">Transferase</keyword>
<feature type="region of interest" description="Disordered" evidence="9">
    <location>
        <begin position="735"/>
        <end position="755"/>
    </location>
</feature>
<keyword evidence="12" id="KW-1185">Reference proteome</keyword>
<keyword evidence="1 11" id="KW-0121">Carboxypeptidase</keyword>
<dbReference type="SUPFAM" id="SSF53955">
    <property type="entry name" value="Lysozyme-like"/>
    <property type="match status" value="1"/>
</dbReference>
<dbReference type="Pfam" id="PF03793">
    <property type="entry name" value="PASTA"/>
    <property type="match status" value="2"/>
</dbReference>
<dbReference type="PANTHER" id="PTHR32282">
    <property type="entry name" value="BINDING PROTEIN TRANSPEPTIDASE, PUTATIVE-RELATED"/>
    <property type="match status" value="1"/>
</dbReference>
<evidence type="ECO:0000313" key="11">
    <source>
        <dbReference type="EMBL" id="BDZ51644.1"/>
    </source>
</evidence>
<dbReference type="CDD" id="cd06577">
    <property type="entry name" value="PASTA_pknB"/>
    <property type="match status" value="2"/>
</dbReference>
<dbReference type="PROSITE" id="PS51178">
    <property type="entry name" value="PASTA"/>
    <property type="match status" value="2"/>
</dbReference>
<evidence type="ECO:0000256" key="2">
    <source>
        <dbReference type="ARBA" id="ARBA00022670"/>
    </source>
</evidence>
<keyword evidence="6" id="KW-0511">Multifunctional enzyme</keyword>
<dbReference type="InterPro" id="IPR023346">
    <property type="entry name" value="Lysozyme-like_dom_sf"/>
</dbReference>
<comment type="catalytic activity">
    <reaction evidence="8">
        <text>[GlcNAc-(1-&gt;4)-Mur2Ac(oyl-L-Ala-gamma-D-Glu-L-Lys-D-Ala-D-Ala)](n)-di-trans,octa-cis-undecaprenyl diphosphate + beta-D-GlcNAc-(1-&gt;4)-Mur2Ac(oyl-L-Ala-gamma-D-Glu-L-Lys-D-Ala-D-Ala)-di-trans,octa-cis-undecaprenyl diphosphate = [GlcNAc-(1-&gt;4)-Mur2Ac(oyl-L-Ala-gamma-D-Glu-L-Lys-D-Ala-D-Ala)](n+1)-di-trans,octa-cis-undecaprenyl diphosphate + di-trans,octa-cis-undecaprenyl diphosphate + H(+)</text>
        <dbReference type="Rhea" id="RHEA:23708"/>
        <dbReference type="Rhea" id="RHEA-COMP:9602"/>
        <dbReference type="Rhea" id="RHEA-COMP:9603"/>
        <dbReference type="ChEBI" id="CHEBI:15378"/>
        <dbReference type="ChEBI" id="CHEBI:58405"/>
        <dbReference type="ChEBI" id="CHEBI:60033"/>
        <dbReference type="ChEBI" id="CHEBI:78435"/>
        <dbReference type="EC" id="2.4.99.28"/>
    </reaction>
</comment>
<evidence type="ECO:0000259" key="10">
    <source>
        <dbReference type="PROSITE" id="PS51178"/>
    </source>
</evidence>
<dbReference type="Gene3D" id="1.10.3810.10">
    <property type="entry name" value="Biosynthetic peptidoglycan transglycosylase-like"/>
    <property type="match status" value="1"/>
</dbReference>
<organism evidence="11 12">
    <name type="scientific">Frondihabitans sucicola</name>
    <dbReference type="NCBI Taxonomy" id="1268041"/>
    <lineage>
        <taxon>Bacteria</taxon>
        <taxon>Bacillati</taxon>
        <taxon>Actinomycetota</taxon>
        <taxon>Actinomycetes</taxon>
        <taxon>Micrococcales</taxon>
        <taxon>Microbacteriaceae</taxon>
        <taxon>Frondihabitans</taxon>
    </lineage>
</organism>
<name>A0ABM8GTH9_9MICO</name>
<protein>
    <submittedName>
        <fullName evidence="11">Carboxypeptidase</fullName>
    </submittedName>
</protein>
<dbReference type="Gene3D" id="3.40.710.10">
    <property type="entry name" value="DD-peptidase/beta-lactamase superfamily"/>
    <property type="match status" value="1"/>
</dbReference>
<reference evidence="12" key="1">
    <citation type="journal article" date="2019" name="Int. J. Syst. Evol. Microbiol.">
        <title>The Global Catalogue of Microorganisms (GCM) 10K type strain sequencing project: providing services to taxonomists for standard genome sequencing and annotation.</title>
        <authorList>
            <consortium name="The Broad Institute Genomics Platform"/>
            <consortium name="The Broad Institute Genome Sequencing Center for Infectious Disease"/>
            <person name="Wu L."/>
            <person name="Ma J."/>
        </authorList>
    </citation>
    <scope>NUCLEOTIDE SEQUENCE [LARGE SCALE GENOMIC DNA]</scope>
    <source>
        <strain evidence="12">NBRC 108728</strain>
    </source>
</reference>
<evidence type="ECO:0000313" key="12">
    <source>
        <dbReference type="Proteomes" id="UP001321486"/>
    </source>
</evidence>
<evidence type="ECO:0000256" key="1">
    <source>
        <dbReference type="ARBA" id="ARBA00022645"/>
    </source>
</evidence>
<dbReference type="SMART" id="SM00740">
    <property type="entry name" value="PASTA"/>
    <property type="match status" value="2"/>
</dbReference>
<evidence type="ECO:0000256" key="5">
    <source>
        <dbReference type="ARBA" id="ARBA00022801"/>
    </source>
</evidence>
<gene>
    <name evidence="11" type="ORF">GCM10025867_38850</name>
</gene>
<dbReference type="EMBL" id="AP027732">
    <property type="protein sequence ID" value="BDZ51644.1"/>
    <property type="molecule type" value="Genomic_DNA"/>
</dbReference>
<dbReference type="Pfam" id="PF00912">
    <property type="entry name" value="Transgly"/>
    <property type="match status" value="1"/>
</dbReference>
<dbReference type="InterPro" id="IPR005543">
    <property type="entry name" value="PASTA_dom"/>
</dbReference>